<gene>
    <name evidence="5" type="ORF">HMPREF9446_00511</name>
</gene>
<dbReference type="PROSITE" id="PS01124">
    <property type="entry name" value="HTH_ARAC_FAMILY_2"/>
    <property type="match status" value="1"/>
</dbReference>
<evidence type="ECO:0000259" key="4">
    <source>
        <dbReference type="PROSITE" id="PS01124"/>
    </source>
</evidence>
<evidence type="ECO:0000256" key="1">
    <source>
        <dbReference type="ARBA" id="ARBA00023015"/>
    </source>
</evidence>
<proteinExistence type="predicted"/>
<dbReference type="PANTHER" id="PTHR47504">
    <property type="entry name" value="RIGHT ORIGIN-BINDING PROTEIN"/>
    <property type="match status" value="1"/>
</dbReference>
<dbReference type="Proteomes" id="UP000003416">
    <property type="component" value="Unassembled WGS sequence"/>
</dbReference>
<name>F3PP71_9BACE</name>
<dbReference type="InterPro" id="IPR018060">
    <property type="entry name" value="HTH_AraC"/>
</dbReference>
<evidence type="ECO:0000313" key="5">
    <source>
        <dbReference type="EMBL" id="EGF59276.1"/>
    </source>
</evidence>
<dbReference type="PANTHER" id="PTHR47504:SF5">
    <property type="entry name" value="RIGHT ORIGIN-BINDING PROTEIN"/>
    <property type="match status" value="1"/>
</dbReference>
<dbReference type="STRING" id="763034.HMPREF9446_00511"/>
<sequence length="266" mass="31092">MNPDMGFAYHQLKKDDMYQINNSKSSCSLFMIEGEVCVNSGEYEGLRIMQGQMIFIPQNVEIRMQSTMESKCILLFWDRNVSVCDKLFLGSLPVSDKDMEADDLILPIRKNLMKVLDSIGTYLEAGLLCKHMHLLKQQEILLVLKGFYTKKELAAFFSTSTSIRQHFEKFVLENYKKVNSVKEFADLYYVSERSFSRKFHSCFGESPYKWMQKKKAERVLEMICDPELSFQQIAREFDFSSPSHLTAYCRRMYGMPPTLLREKSKK</sequence>
<evidence type="ECO:0000256" key="3">
    <source>
        <dbReference type="ARBA" id="ARBA00023163"/>
    </source>
</evidence>
<dbReference type="GO" id="GO:0043565">
    <property type="term" value="F:sequence-specific DNA binding"/>
    <property type="evidence" value="ECO:0007669"/>
    <property type="project" value="InterPro"/>
</dbReference>
<feature type="domain" description="HTH araC/xylS-type" evidence="4">
    <location>
        <begin position="165"/>
        <end position="263"/>
    </location>
</feature>
<dbReference type="GO" id="GO:0003700">
    <property type="term" value="F:DNA-binding transcription factor activity"/>
    <property type="evidence" value="ECO:0007669"/>
    <property type="project" value="InterPro"/>
</dbReference>
<keyword evidence="2" id="KW-0238">DNA-binding</keyword>
<reference evidence="5 6" key="1">
    <citation type="submission" date="2011-02" db="EMBL/GenBank/DDBJ databases">
        <authorList>
            <person name="Weinstock G."/>
            <person name="Sodergren E."/>
            <person name="Clifton S."/>
            <person name="Fulton L."/>
            <person name="Fulton B."/>
            <person name="Courtney L."/>
            <person name="Fronick C."/>
            <person name="Harrison M."/>
            <person name="Strong C."/>
            <person name="Farmer C."/>
            <person name="Delahaunty K."/>
            <person name="Markovic C."/>
            <person name="Hall O."/>
            <person name="Minx P."/>
            <person name="Tomlinson C."/>
            <person name="Mitreva M."/>
            <person name="Hou S."/>
            <person name="Chen J."/>
            <person name="Wollam A."/>
            <person name="Pepin K.H."/>
            <person name="Johnson M."/>
            <person name="Bhonagiri V."/>
            <person name="Zhang X."/>
            <person name="Suruliraj S."/>
            <person name="Warren W."/>
            <person name="Chinwalla A."/>
            <person name="Mardis E.R."/>
            <person name="Wilson R.K."/>
        </authorList>
    </citation>
    <scope>NUCLEOTIDE SEQUENCE [LARGE SCALE GENOMIC DNA]</scope>
    <source>
        <strain evidence="5 6">YIT 12057</strain>
    </source>
</reference>
<comment type="caution">
    <text evidence="5">The sequence shown here is derived from an EMBL/GenBank/DDBJ whole genome shotgun (WGS) entry which is preliminary data.</text>
</comment>
<keyword evidence="6" id="KW-1185">Reference proteome</keyword>
<dbReference type="InterPro" id="IPR009057">
    <property type="entry name" value="Homeodomain-like_sf"/>
</dbReference>
<organism evidence="5 6">
    <name type="scientific">Bacteroides fluxus YIT 12057</name>
    <dbReference type="NCBI Taxonomy" id="763034"/>
    <lineage>
        <taxon>Bacteria</taxon>
        <taxon>Pseudomonadati</taxon>
        <taxon>Bacteroidota</taxon>
        <taxon>Bacteroidia</taxon>
        <taxon>Bacteroidales</taxon>
        <taxon>Bacteroidaceae</taxon>
        <taxon>Bacteroides</taxon>
    </lineage>
</organism>
<protein>
    <submittedName>
        <fullName evidence="5">Transcriptional regulator, AraC family</fullName>
    </submittedName>
</protein>
<dbReference type="SMART" id="SM00342">
    <property type="entry name" value="HTH_ARAC"/>
    <property type="match status" value="1"/>
</dbReference>
<evidence type="ECO:0000313" key="6">
    <source>
        <dbReference type="Proteomes" id="UP000003416"/>
    </source>
</evidence>
<keyword evidence="3" id="KW-0804">Transcription</keyword>
<evidence type="ECO:0000256" key="2">
    <source>
        <dbReference type="ARBA" id="ARBA00023125"/>
    </source>
</evidence>
<dbReference type="EMBL" id="AFBN01000010">
    <property type="protein sequence ID" value="EGF59276.1"/>
    <property type="molecule type" value="Genomic_DNA"/>
</dbReference>
<dbReference type="SUPFAM" id="SSF46689">
    <property type="entry name" value="Homeodomain-like"/>
    <property type="match status" value="1"/>
</dbReference>
<dbReference type="InterPro" id="IPR050959">
    <property type="entry name" value="MarA-like"/>
</dbReference>
<dbReference type="AlphaFoldDB" id="F3PP71"/>
<accession>F3PP71</accession>
<dbReference type="Pfam" id="PF12833">
    <property type="entry name" value="HTH_18"/>
    <property type="match status" value="1"/>
</dbReference>
<dbReference type="HOGENOM" id="CLU_077934_0_0_10"/>
<dbReference type="Gene3D" id="1.10.10.60">
    <property type="entry name" value="Homeodomain-like"/>
    <property type="match status" value="1"/>
</dbReference>
<keyword evidence="1" id="KW-0805">Transcription regulation</keyword>
<dbReference type="eggNOG" id="COG2207">
    <property type="taxonomic scope" value="Bacteria"/>
</dbReference>